<dbReference type="EMBL" id="JAWLUM010000009">
    <property type="protein sequence ID" value="MDV7137115.1"/>
    <property type="molecule type" value="Genomic_DNA"/>
</dbReference>
<evidence type="ECO:0000313" key="1">
    <source>
        <dbReference type="EMBL" id="MDV7137115.1"/>
    </source>
</evidence>
<gene>
    <name evidence="1" type="ORF">R4198_25770</name>
</gene>
<sequence length="111" mass="12085">MNLTHVPAVATLTVPDLHATVVPVGDTFVLWWTDYVANEWTETHPDLGTALARLAVLHHCVTHGEGFDVEPGDFVPVATAFLDASTTMPAARSPQRSAWRRAMIGLRPRSA</sequence>
<organism evidence="1 2">
    <name type="scientific">Williamsia marianensis</name>
    <dbReference type="NCBI Taxonomy" id="85044"/>
    <lineage>
        <taxon>Bacteria</taxon>
        <taxon>Bacillati</taxon>
        <taxon>Actinomycetota</taxon>
        <taxon>Actinomycetes</taxon>
        <taxon>Mycobacteriales</taxon>
        <taxon>Nocardiaceae</taxon>
        <taxon>Williamsia</taxon>
    </lineage>
</organism>
<protein>
    <submittedName>
        <fullName evidence="1">Uncharacterized protein</fullName>
    </submittedName>
</protein>
<reference evidence="1 2" key="1">
    <citation type="submission" date="2023-10" db="EMBL/GenBank/DDBJ databases">
        <title>Development of a sustainable strategy for remediation of hydrocarbon-contaminated territories based on the waste exchange concept.</title>
        <authorList>
            <person name="Krivoruchko A."/>
        </authorList>
    </citation>
    <scope>NUCLEOTIDE SEQUENCE [LARGE SCALE GENOMIC DNA]</scope>
    <source>
        <strain evidence="1 2">IEGM 1236</strain>
    </source>
</reference>
<name>A0ABU4F0S5_WILMA</name>
<keyword evidence="2" id="KW-1185">Reference proteome</keyword>
<dbReference type="Proteomes" id="UP001185792">
    <property type="component" value="Unassembled WGS sequence"/>
</dbReference>
<dbReference type="RefSeq" id="WP_317714979.1">
    <property type="nucleotide sequence ID" value="NZ_JAWLUM010000009.1"/>
</dbReference>
<accession>A0ABU4F0S5</accession>
<proteinExistence type="predicted"/>
<evidence type="ECO:0000313" key="2">
    <source>
        <dbReference type="Proteomes" id="UP001185792"/>
    </source>
</evidence>
<comment type="caution">
    <text evidence="1">The sequence shown here is derived from an EMBL/GenBank/DDBJ whole genome shotgun (WGS) entry which is preliminary data.</text>
</comment>